<evidence type="ECO:0000313" key="10">
    <source>
        <dbReference type="EMBL" id="KAJ8025873.1"/>
    </source>
</evidence>
<evidence type="ECO:0000256" key="2">
    <source>
        <dbReference type="ARBA" id="ARBA00007265"/>
    </source>
</evidence>
<comment type="cofactor">
    <cofactor evidence="1">
        <name>Mg(2+)</name>
        <dbReference type="ChEBI" id="CHEBI:18420"/>
    </cofactor>
</comment>
<dbReference type="Gene3D" id="1.10.3090.10">
    <property type="entry name" value="cca-adding enzyme, domain 2"/>
    <property type="match status" value="1"/>
</dbReference>
<comment type="similarity">
    <text evidence="2 8">Belongs to the tRNA nucleotidyltransferase/poly(A) polymerase family.</text>
</comment>
<keyword evidence="5" id="KW-0548">Nucleotidyltransferase</keyword>
<sequence length="357" mass="41226">MWHALRRCVSNAAHNIAKKRVFKNHLEKPLKDIQMSMISSQSAEEFGTMKVDSPEFRNLFTPELRQLAEIFKQNNYELRLAGGPVRDLLLQKQPEDLDFASNATPHQMVEMFSREGIRMINKKGEEHGTVTARINNKLHYRMPLYKYIVIQPHCFSGLDGTLYDYFNGKEDLTQRKVAFVGDANARIWLPQSADLSSFRLVWECSKCTSPKPMTLLVSLIKTEEEFMNIHNRLKVSGEEKCNGLFVLAHREDKDGSDPVKPYKDLILMGKEKNTKQYVMEVLKYRGDQLLLNQLRDWQPPQFPVSGKDLIALGIPKGRHFGNILDRLKESWIESDYELTKEQLLENVPTVQAMLGKK</sequence>
<keyword evidence="11" id="KW-1185">Reference proteome</keyword>
<keyword evidence="6" id="KW-0479">Metal-binding</keyword>
<dbReference type="GO" id="GO:0005739">
    <property type="term" value="C:mitochondrion"/>
    <property type="evidence" value="ECO:0007669"/>
    <property type="project" value="TreeGrafter"/>
</dbReference>
<dbReference type="InterPro" id="IPR002646">
    <property type="entry name" value="PolA_pol_head_dom"/>
</dbReference>
<evidence type="ECO:0000256" key="1">
    <source>
        <dbReference type="ARBA" id="ARBA00001946"/>
    </source>
</evidence>
<dbReference type="AlphaFoldDB" id="A0A9Q0YNW5"/>
<evidence type="ECO:0000256" key="7">
    <source>
        <dbReference type="ARBA" id="ARBA00022842"/>
    </source>
</evidence>
<dbReference type="Gene3D" id="3.30.460.10">
    <property type="entry name" value="Beta Polymerase, domain 2"/>
    <property type="match status" value="1"/>
</dbReference>
<evidence type="ECO:0000256" key="4">
    <source>
        <dbReference type="ARBA" id="ARBA00022694"/>
    </source>
</evidence>
<dbReference type="SUPFAM" id="SSF81891">
    <property type="entry name" value="Poly A polymerase C-terminal region-like"/>
    <property type="match status" value="1"/>
</dbReference>
<dbReference type="GO" id="GO:0001680">
    <property type="term" value="P:tRNA 3'-terminal CCA addition"/>
    <property type="evidence" value="ECO:0007669"/>
    <property type="project" value="TreeGrafter"/>
</dbReference>
<name>A0A9Q0YNW5_HOLLE</name>
<protein>
    <submittedName>
        <fullName evidence="10">CCA tRNA nucleotidyltransferase 1, mitochondrial</fullName>
    </submittedName>
</protein>
<evidence type="ECO:0000256" key="6">
    <source>
        <dbReference type="ARBA" id="ARBA00022723"/>
    </source>
</evidence>
<evidence type="ECO:0000256" key="5">
    <source>
        <dbReference type="ARBA" id="ARBA00022695"/>
    </source>
</evidence>
<dbReference type="PANTHER" id="PTHR46173:SF1">
    <property type="entry name" value="CCA TRNA NUCLEOTIDYLTRANSFERASE 1, MITOCHONDRIAL"/>
    <property type="match status" value="1"/>
</dbReference>
<dbReference type="GO" id="GO:1990180">
    <property type="term" value="P:mitochondrial tRNA 3'-end processing"/>
    <property type="evidence" value="ECO:0007669"/>
    <property type="project" value="TreeGrafter"/>
</dbReference>
<feature type="domain" description="Poly A polymerase head" evidence="9">
    <location>
        <begin position="78"/>
        <end position="138"/>
    </location>
</feature>
<dbReference type="SUPFAM" id="SSF81301">
    <property type="entry name" value="Nucleotidyltransferase"/>
    <property type="match status" value="1"/>
</dbReference>
<comment type="caution">
    <text evidence="10">The sequence shown here is derived from an EMBL/GenBank/DDBJ whole genome shotgun (WGS) entry which is preliminary data.</text>
</comment>
<proteinExistence type="inferred from homology"/>
<keyword evidence="8" id="KW-0694">RNA-binding</keyword>
<dbReference type="GO" id="GO:0000049">
    <property type="term" value="F:tRNA binding"/>
    <property type="evidence" value="ECO:0007669"/>
    <property type="project" value="TreeGrafter"/>
</dbReference>
<keyword evidence="7" id="KW-0460">Magnesium</keyword>
<organism evidence="10 11">
    <name type="scientific">Holothuria leucospilota</name>
    <name type="common">Black long sea cucumber</name>
    <name type="synonym">Mertensiothuria leucospilota</name>
    <dbReference type="NCBI Taxonomy" id="206669"/>
    <lineage>
        <taxon>Eukaryota</taxon>
        <taxon>Metazoa</taxon>
        <taxon>Echinodermata</taxon>
        <taxon>Eleutherozoa</taxon>
        <taxon>Echinozoa</taxon>
        <taxon>Holothuroidea</taxon>
        <taxon>Aspidochirotacea</taxon>
        <taxon>Aspidochirotida</taxon>
        <taxon>Holothuriidae</taxon>
        <taxon>Holothuria</taxon>
    </lineage>
</organism>
<keyword evidence="3 8" id="KW-0808">Transferase</keyword>
<dbReference type="Proteomes" id="UP001152320">
    <property type="component" value="Chromosome 17"/>
</dbReference>
<reference evidence="10" key="1">
    <citation type="submission" date="2021-10" db="EMBL/GenBank/DDBJ databases">
        <title>Tropical sea cucumber genome reveals ecological adaptation and Cuvierian tubules defense mechanism.</title>
        <authorList>
            <person name="Chen T."/>
        </authorList>
    </citation>
    <scope>NUCLEOTIDE SEQUENCE</scope>
    <source>
        <strain evidence="10">Nanhai2018</strain>
        <tissue evidence="10">Muscle</tissue>
    </source>
</reference>
<evidence type="ECO:0000313" key="11">
    <source>
        <dbReference type="Proteomes" id="UP001152320"/>
    </source>
</evidence>
<evidence type="ECO:0000259" key="9">
    <source>
        <dbReference type="Pfam" id="PF01743"/>
    </source>
</evidence>
<dbReference type="GO" id="GO:0046872">
    <property type="term" value="F:metal ion binding"/>
    <property type="evidence" value="ECO:0007669"/>
    <property type="project" value="UniProtKB-KW"/>
</dbReference>
<dbReference type="PANTHER" id="PTHR46173">
    <property type="entry name" value="CCA TRNA NUCLEOTIDYLTRANSFERASE 1, MITOCHONDRIAL"/>
    <property type="match status" value="1"/>
</dbReference>
<dbReference type="GO" id="GO:0016779">
    <property type="term" value="F:nucleotidyltransferase activity"/>
    <property type="evidence" value="ECO:0007669"/>
    <property type="project" value="UniProtKB-KW"/>
</dbReference>
<dbReference type="OrthoDB" id="445712at2759"/>
<accession>A0A9Q0YNW5</accession>
<dbReference type="InterPro" id="IPR043519">
    <property type="entry name" value="NT_sf"/>
</dbReference>
<dbReference type="Pfam" id="PF01743">
    <property type="entry name" value="PolyA_pol"/>
    <property type="match status" value="1"/>
</dbReference>
<dbReference type="InterPro" id="IPR050264">
    <property type="entry name" value="Bact_CCA-adding_enz_type3_sf"/>
</dbReference>
<gene>
    <name evidence="10" type="ORF">HOLleu_33556</name>
</gene>
<keyword evidence="4" id="KW-0819">tRNA processing</keyword>
<evidence type="ECO:0000256" key="8">
    <source>
        <dbReference type="RuleBase" id="RU003953"/>
    </source>
</evidence>
<dbReference type="EMBL" id="JAIZAY010000017">
    <property type="protein sequence ID" value="KAJ8025873.1"/>
    <property type="molecule type" value="Genomic_DNA"/>
</dbReference>
<evidence type="ECO:0000256" key="3">
    <source>
        <dbReference type="ARBA" id="ARBA00022679"/>
    </source>
</evidence>